<gene>
    <name evidence="2" type="ORF">SOIL9_24850</name>
</gene>
<dbReference type="Proteomes" id="UP000464178">
    <property type="component" value="Chromosome"/>
</dbReference>
<organism evidence="2 3">
    <name type="scientific">Gemmata massiliana</name>
    <dbReference type="NCBI Taxonomy" id="1210884"/>
    <lineage>
        <taxon>Bacteria</taxon>
        <taxon>Pseudomonadati</taxon>
        <taxon>Planctomycetota</taxon>
        <taxon>Planctomycetia</taxon>
        <taxon>Gemmatales</taxon>
        <taxon>Gemmataceae</taxon>
        <taxon>Gemmata</taxon>
    </lineage>
</organism>
<keyword evidence="1" id="KW-0472">Membrane</keyword>
<feature type="transmembrane region" description="Helical" evidence="1">
    <location>
        <begin position="6"/>
        <end position="24"/>
    </location>
</feature>
<dbReference type="EMBL" id="LR593886">
    <property type="protein sequence ID" value="VTR95229.1"/>
    <property type="molecule type" value="Genomic_DNA"/>
</dbReference>
<evidence type="ECO:0000313" key="2">
    <source>
        <dbReference type="EMBL" id="VTR95229.1"/>
    </source>
</evidence>
<evidence type="ECO:0000313" key="3">
    <source>
        <dbReference type="Proteomes" id="UP000464178"/>
    </source>
</evidence>
<dbReference type="AlphaFoldDB" id="A0A6P2D273"/>
<dbReference type="KEGG" id="gms:SOIL9_24850"/>
<keyword evidence="3" id="KW-1185">Reference proteome</keyword>
<name>A0A6P2D273_9BACT</name>
<reference evidence="2 3" key="1">
    <citation type="submission" date="2019-05" db="EMBL/GenBank/DDBJ databases">
        <authorList>
            <consortium name="Science for Life Laboratories"/>
        </authorList>
    </citation>
    <scope>NUCLEOTIDE SEQUENCE [LARGE SCALE GENOMIC DNA]</scope>
    <source>
        <strain evidence="2">Soil9</strain>
    </source>
</reference>
<protein>
    <submittedName>
        <fullName evidence="2">Uncharacterized protein</fullName>
    </submittedName>
</protein>
<keyword evidence="1" id="KW-0812">Transmembrane</keyword>
<sequence length="34" mass="3970">MSENGAWVLFFLMLFALVAFWKACDTLVKIKRGY</sequence>
<evidence type="ECO:0000256" key="1">
    <source>
        <dbReference type="SAM" id="Phobius"/>
    </source>
</evidence>
<keyword evidence="1" id="KW-1133">Transmembrane helix</keyword>
<accession>A0A6P2D273</accession>
<proteinExistence type="predicted"/>